<dbReference type="Pfam" id="PF17956">
    <property type="entry name" value="NAPRTase_C"/>
    <property type="match status" value="1"/>
</dbReference>
<evidence type="ECO:0000256" key="2">
    <source>
        <dbReference type="ARBA" id="ARBA00010897"/>
    </source>
</evidence>
<comment type="caution">
    <text evidence="13">The sequence shown here is derived from an EMBL/GenBank/DDBJ whole genome shotgun (WGS) entry which is preliminary data.</text>
</comment>
<reference evidence="13 14" key="1">
    <citation type="submission" date="2021-03" db="EMBL/GenBank/DDBJ databases">
        <title>Genomic Encyclopedia of Type Strains, Phase IV (KMG-IV): sequencing the most valuable type-strain genomes for metagenomic binning, comparative biology and taxonomic classification.</title>
        <authorList>
            <person name="Goeker M."/>
        </authorList>
    </citation>
    <scope>NUCLEOTIDE SEQUENCE [LARGE SCALE GENOMIC DNA]</scope>
    <source>
        <strain evidence="13 14">DSM 26048</strain>
    </source>
</reference>
<dbReference type="Pfam" id="PF04095">
    <property type="entry name" value="NAPRTase"/>
    <property type="match status" value="1"/>
</dbReference>
<dbReference type="GO" id="GO:0016757">
    <property type="term" value="F:glycosyltransferase activity"/>
    <property type="evidence" value="ECO:0007669"/>
    <property type="project" value="UniProtKB-KW"/>
</dbReference>
<keyword evidence="7 9" id="KW-0808">Transferase</keyword>
<keyword evidence="4" id="KW-0597">Phosphoprotein</keyword>
<evidence type="ECO:0000256" key="1">
    <source>
        <dbReference type="ARBA" id="ARBA00004952"/>
    </source>
</evidence>
<evidence type="ECO:0000256" key="7">
    <source>
        <dbReference type="ARBA" id="ARBA00022679"/>
    </source>
</evidence>
<dbReference type="InterPro" id="IPR007229">
    <property type="entry name" value="Nic_PRibTrfase-Fam"/>
</dbReference>
<dbReference type="InterPro" id="IPR040727">
    <property type="entry name" value="NAPRTase_N"/>
</dbReference>
<evidence type="ECO:0000313" key="13">
    <source>
        <dbReference type="EMBL" id="MBP1992122.1"/>
    </source>
</evidence>
<dbReference type="NCBIfam" id="NF009131">
    <property type="entry name" value="PRK12484.1"/>
    <property type="match status" value="1"/>
</dbReference>
<comment type="function">
    <text evidence="9">Catalyzes the first step in the biosynthesis of NAD from nicotinic acid, the ATP-dependent synthesis of beta-nicotinate D-ribonucleotide from nicotinate and 5-phospho-D-ribose 1-phosphate.</text>
</comment>
<dbReference type="InterPro" id="IPR006405">
    <property type="entry name" value="Nic_PRibTrfase_pncB"/>
</dbReference>
<protein>
    <recommendedName>
        <fullName evidence="3 9">Nicotinate phosphoribosyltransferase</fullName>
        <ecNumber evidence="3 9">6.3.4.21</ecNumber>
    </recommendedName>
</protein>
<accession>A0ABS4IX03</accession>
<evidence type="ECO:0000256" key="4">
    <source>
        <dbReference type="ARBA" id="ARBA00022553"/>
    </source>
</evidence>
<organism evidence="13 14">
    <name type="scientific">Paenibacillus eucommiae</name>
    <dbReference type="NCBI Taxonomy" id="1355755"/>
    <lineage>
        <taxon>Bacteria</taxon>
        <taxon>Bacillati</taxon>
        <taxon>Bacillota</taxon>
        <taxon>Bacilli</taxon>
        <taxon>Bacillales</taxon>
        <taxon>Paenibacillaceae</taxon>
        <taxon>Paenibacillus</taxon>
    </lineage>
</organism>
<keyword evidence="6 9" id="KW-0662">Pyridine nucleotide biosynthesis</keyword>
<dbReference type="PIRSF" id="PIRSF000484">
    <property type="entry name" value="NAPRT"/>
    <property type="match status" value="1"/>
</dbReference>
<evidence type="ECO:0000259" key="11">
    <source>
        <dbReference type="Pfam" id="PF17767"/>
    </source>
</evidence>
<dbReference type="InterPro" id="IPR041619">
    <property type="entry name" value="NAPRTase_C"/>
</dbReference>
<dbReference type="NCBIfam" id="NF006695">
    <property type="entry name" value="PRK09243.1-2"/>
    <property type="match status" value="1"/>
</dbReference>
<proteinExistence type="inferred from homology"/>
<comment type="catalytic activity">
    <reaction evidence="8 9">
        <text>5-phospho-alpha-D-ribose 1-diphosphate + nicotinate + ATP + H2O = nicotinate beta-D-ribonucleotide + ADP + phosphate + diphosphate</text>
        <dbReference type="Rhea" id="RHEA:36163"/>
        <dbReference type="ChEBI" id="CHEBI:15377"/>
        <dbReference type="ChEBI" id="CHEBI:30616"/>
        <dbReference type="ChEBI" id="CHEBI:32544"/>
        <dbReference type="ChEBI" id="CHEBI:33019"/>
        <dbReference type="ChEBI" id="CHEBI:43474"/>
        <dbReference type="ChEBI" id="CHEBI:57502"/>
        <dbReference type="ChEBI" id="CHEBI:58017"/>
        <dbReference type="ChEBI" id="CHEBI:456216"/>
        <dbReference type="EC" id="6.3.4.21"/>
    </reaction>
</comment>
<evidence type="ECO:0000256" key="9">
    <source>
        <dbReference type="RuleBase" id="RU365100"/>
    </source>
</evidence>
<feature type="domain" description="Nicotinate phosphoribosyltransferase N-terminal" evidence="11">
    <location>
        <begin position="9"/>
        <end position="134"/>
    </location>
</feature>
<feature type="domain" description="Nicotinate/nicotinamide phosphoribosyltransferase" evidence="10">
    <location>
        <begin position="156"/>
        <end position="343"/>
    </location>
</feature>
<dbReference type="NCBIfam" id="NF006694">
    <property type="entry name" value="PRK09243.1-1"/>
    <property type="match status" value="1"/>
</dbReference>
<dbReference type="Gene3D" id="3.20.140.10">
    <property type="entry name" value="nicotinate phosphoribosyltransferase"/>
    <property type="match status" value="1"/>
</dbReference>
<dbReference type="NCBIfam" id="TIGR01513">
    <property type="entry name" value="NAPRTase_put"/>
    <property type="match status" value="1"/>
</dbReference>
<dbReference type="PANTHER" id="PTHR11098:SF1">
    <property type="entry name" value="NICOTINATE PHOSPHORIBOSYLTRANSFERASE"/>
    <property type="match status" value="1"/>
</dbReference>
<evidence type="ECO:0000313" key="14">
    <source>
        <dbReference type="Proteomes" id="UP001519287"/>
    </source>
</evidence>
<dbReference type="PANTHER" id="PTHR11098">
    <property type="entry name" value="NICOTINATE PHOSPHORIBOSYLTRANSFERASE"/>
    <property type="match status" value="1"/>
</dbReference>
<dbReference type="EC" id="6.3.4.21" evidence="3 9"/>
<dbReference type="RefSeq" id="WP_209972835.1">
    <property type="nucleotide sequence ID" value="NZ_JAGGLB010000012.1"/>
</dbReference>
<evidence type="ECO:0000256" key="5">
    <source>
        <dbReference type="ARBA" id="ARBA00022598"/>
    </source>
</evidence>
<evidence type="ECO:0000256" key="3">
    <source>
        <dbReference type="ARBA" id="ARBA00013236"/>
    </source>
</evidence>
<dbReference type="SUPFAM" id="SSF54675">
    <property type="entry name" value="Nicotinate/Quinolinate PRTase N-terminal domain-like"/>
    <property type="match status" value="1"/>
</dbReference>
<evidence type="ECO:0000256" key="8">
    <source>
        <dbReference type="ARBA" id="ARBA00048668"/>
    </source>
</evidence>
<dbReference type="SUPFAM" id="SSF51690">
    <property type="entry name" value="Nicotinate/Quinolinate PRTase C-terminal domain-like"/>
    <property type="match status" value="1"/>
</dbReference>
<evidence type="ECO:0000259" key="10">
    <source>
        <dbReference type="Pfam" id="PF04095"/>
    </source>
</evidence>
<dbReference type="Gene3D" id="3.20.20.70">
    <property type="entry name" value="Aldolase class I"/>
    <property type="match status" value="1"/>
</dbReference>
<dbReference type="InterPro" id="IPR036068">
    <property type="entry name" value="Nicotinate_pribotase-like_C"/>
</dbReference>
<comment type="similarity">
    <text evidence="2 9">Belongs to the NAPRTase family.</text>
</comment>
<comment type="pathway">
    <text evidence="1 9">Cofactor biosynthesis; NAD(+) biosynthesis; nicotinate D-ribonucleotide from nicotinate: step 1/1.</text>
</comment>
<keyword evidence="14" id="KW-1185">Reference proteome</keyword>
<evidence type="ECO:0000259" key="12">
    <source>
        <dbReference type="Pfam" id="PF17956"/>
    </source>
</evidence>
<comment type="PTM">
    <text evidence="9">Transiently phosphorylated on a His residue during the reaction cycle. Phosphorylation strongly increases the affinity for substrates and increases the rate of nicotinate D-ribonucleotide production. Dephosphorylation regenerates the low-affinity form of the enzyme, leading to product release.</text>
</comment>
<keyword evidence="13" id="KW-0328">Glycosyltransferase</keyword>
<evidence type="ECO:0000256" key="6">
    <source>
        <dbReference type="ARBA" id="ARBA00022642"/>
    </source>
</evidence>
<name>A0ABS4IX03_9BACL</name>
<dbReference type="Proteomes" id="UP001519287">
    <property type="component" value="Unassembled WGS sequence"/>
</dbReference>
<dbReference type="InterPro" id="IPR013785">
    <property type="entry name" value="Aldolase_TIM"/>
</dbReference>
<gene>
    <name evidence="13" type="ORF">J2Z66_003730</name>
</gene>
<dbReference type="CDD" id="cd01570">
    <property type="entry name" value="NAPRTase_A"/>
    <property type="match status" value="1"/>
</dbReference>
<dbReference type="InterPro" id="IPR041525">
    <property type="entry name" value="N/Namide_PRibTrfase"/>
</dbReference>
<dbReference type="Pfam" id="PF17767">
    <property type="entry name" value="NAPRTase_N"/>
    <property type="match status" value="1"/>
</dbReference>
<dbReference type="GO" id="GO:0004516">
    <property type="term" value="F:nicotinate phosphoribosyltransferase activity"/>
    <property type="evidence" value="ECO:0007669"/>
    <property type="project" value="UniProtKB-EC"/>
</dbReference>
<dbReference type="EMBL" id="JAGGLB010000012">
    <property type="protein sequence ID" value="MBP1992122.1"/>
    <property type="molecule type" value="Genomic_DNA"/>
</dbReference>
<sequence>MNTTDNLTLHTDKYQINMMYAHWAQGSLNDKAVFELYFRKLPFANGYAAAAGLERVVHYIQNLKFGEAEINYLKEQEEGYKEGFLEELRNFRFTGHLYAVPEGTLVFPNVPLIRVEARVWEAQLIETALLNFINYQTLIMTKASRIKQVAPQDVLLEFGTRRAQEAEAAVWGARASYMAGFDATSNMRAGMMFGIPTKGTHAHAWVQGHDTEEEAFRKYAEVLPDQVTLLVDTYDTLKSGLPNAIRIATMLEKQGKRMNAIRLDSGDLAYLSKSARRMLDEAGFPYVKIVASNDLDENIIFNLKAQDAKIDVWGVGTQLITGGDQPALGGVYKLVAREKNGGYVPVIKISGNPEKVSNPGIKEVYRIINKETGKAEADYMTLPGEEDIKQGKRIKLFDPIHPYIHKYIEDYEAIPLLQPIFLEGKLVYALPELEQIRAYHKEQFELFWPEYLRKLNPEMYPVDLSTELWQLKMDLIQAHQA</sequence>
<feature type="domain" description="Nicotinate phosphoribosyltransferase C-terminal" evidence="12">
    <location>
        <begin position="362"/>
        <end position="472"/>
    </location>
</feature>
<keyword evidence="5 9" id="KW-0436">Ligase</keyword>